<evidence type="ECO:0000313" key="3">
    <source>
        <dbReference type="EMBL" id="EOY26300.1"/>
    </source>
</evidence>
<accession>A0A061G8X1</accession>
<dbReference type="InParanoid" id="A0A061G8X1"/>
<keyword evidence="2" id="KW-0812">Transmembrane</keyword>
<evidence type="ECO:0000256" key="2">
    <source>
        <dbReference type="SAM" id="Phobius"/>
    </source>
</evidence>
<feature type="transmembrane region" description="Helical" evidence="2">
    <location>
        <begin position="28"/>
        <end position="49"/>
    </location>
</feature>
<evidence type="ECO:0000256" key="1">
    <source>
        <dbReference type="SAM" id="MobiDB-lite"/>
    </source>
</evidence>
<proteinExistence type="predicted"/>
<dbReference type="EMBL" id="CM001884">
    <property type="protein sequence ID" value="EOY26300.1"/>
    <property type="molecule type" value="Genomic_DNA"/>
</dbReference>
<protein>
    <submittedName>
        <fullName evidence="3">Uncharacterized protein</fullName>
    </submittedName>
</protein>
<dbReference type="eggNOG" id="ENOG502S0FX">
    <property type="taxonomic scope" value="Eukaryota"/>
</dbReference>
<dbReference type="PANTHER" id="PTHR38357">
    <property type="entry name" value="EXPRESSED PROTEIN"/>
    <property type="match status" value="1"/>
</dbReference>
<dbReference type="Proteomes" id="UP000026915">
    <property type="component" value="Chromosome 6"/>
</dbReference>
<organism evidence="3 4">
    <name type="scientific">Theobroma cacao</name>
    <name type="common">Cacao</name>
    <name type="synonym">Cocoa</name>
    <dbReference type="NCBI Taxonomy" id="3641"/>
    <lineage>
        <taxon>Eukaryota</taxon>
        <taxon>Viridiplantae</taxon>
        <taxon>Streptophyta</taxon>
        <taxon>Embryophyta</taxon>
        <taxon>Tracheophyta</taxon>
        <taxon>Spermatophyta</taxon>
        <taxon>Magnoliopsida</taxon>
        <taxon>eudicotyledons</taxon>
        <taxon>Gunneridae</taxon>
        <taxon>Pentapetalae</taxon>
        <taxon>rosids</taxon>
        <taxon>malvids</taxon>
        <taxon>Malvales</taxon>
        <taxon>Malvaceae</taxon>
        <taxon>Byttnerioideae</taxon>
        <taxon>Theobroma</taxon>
    </lineage>
</organism>
<sequence length="405" mass="45240">MCSSMRLRRVAKQKIRKQENKKLLGNLVHHHVFIIVSVLLFLSTLLYLYKRERKMQKMVDIVTSIASTCAQCEAVQDEVGPTTEVVSNIDAIAAVEAVPNVGVDVGITPYNDLAPYAGTVIDDAKTTPTNPCASFSLVPEHKDVSSASGTYVAHIEQSGLRLSSSLKPRRASSASAPKTIPATDLVIDFGKHKGKMLGTLPSNYLKWVSKNLRVRHFEHWANLADQVLQDPVYQDRIEWEFAENVLHGNNAKVTTNDSFLSGNQSAVSMLLEISERFGWDNEDKAGWRKVNFELLGTSKGGRIPRVADMNDGESKSGREEKEVKPEDGVFGEKRRERRERVRLKREVKLGIKQKSGGSFGHGVDGGVRLDRSQGSDKDRTVKIYNPFPGRESLLNKLLNNRRRFL</sequence>
<dbReference type="HOGENOM" id="CLU_680449_0_0_1"/>
<dbReference type="AlphaFoldDB" id="A0A061G8X1"/>
<keyword evidence="2" id="KW-1133">Transmembrane helix</keyword>
<dbReference type="FunCoup" id="A0A061G8X1">
    <property type="interactions" value="564"/>
</dbReference>
<feature type="compositionally biased region" description="Basic and acidic residues" evidence="1">
    <location>
        <begin position="312"/>
        <end position="334"/>
    </location>
</feature>
<reference evidence="3 4" key="1">
    <citation type="journal article" date="2013" name="Genome Biol.">
        <title>The genome sequence of the most widely cultivated cacao type and its use to identify candidate genes regulating pod color.</title>
        <authorList>
            <person name="Motamayor J.C."/>
            <person name="Mockaitis K."/>
            <person name="Schmutz J."/>
            <person name="Haiminen N."/>
            <person name="Iii D.L."/>
            <person name="Cornejo O."/>
            <person name="Findley S.D."/>
            <person name="Zheng P."/>
            <person name="Utro F."/>
            <person name="Royaert S."/>
            <person name="Saski C."/>
            <person name="Jenkins J."/>
            <person name="Podicheti R."/>
            <person name="Zhao M."/>
            <person name="Scheffler B.E."/>
            <person name="Stack J.C."/>
            <person name="Feltus F.A."/>
            <person name="Mustiga G.M."/>
            <person name="Amores F."/>
            <person name="Phillips W."/>
            <person name="Marelli J.P."/>
            <person name="May G.D."/>
            <person name="Shapiro H."/>
            <person name="Ma J."/>
            <person name="Bustamante C.D."/>
            <person name="Schnell R.J."/>
            <person name="Main D."/>
            <person name="Gilbert D."/>
            <person name="Parida L."/>
            <person name="Kuhn D.N."/>
        </authorList>
    </citation>
    <scope>NUCLEOTIDE SEQUENCE [LARGE SCALE GENOMIC DNA]</scope>
    <source>
        <strain evidence="4">cv. Matina 1-6</strain>
    </source>
</reference>
<gene>
    <name evidence="3" type="ORF">TCM_027782</name>
</gene>
<dbReference type="PANTHER" id="PTHR38357:SF1">
    <property type="entry name" value="EXPRESSED PROTEIN"/>
    <property type="match status" value="1"/>
</dbReference>
<keyword evidence="4" id="KW-1185">Reference proteome</keyword>
<name>A0A061G8X1_THECC</name>
<feature type="region of interest" description="Disordered" evidence="1">
    <location>
        <begin position="354"/>
        <end position="383"/>
    </location>
</feature>
<feature type="compositionally biased region" description="Basic and acidic residues" evidence="1">
    <location>
        <begin position="367"/>
        <end position="381"/>
    </location>
</feature>
<feature type="region of interest" description="Disordered" evidence="1">
    <location>
        <begin position="303"/>
        <end position="335"/>
    </location>
</feature>
<keyword evidence="2" id="KW-0472">Membrane</keyword>
<dbReference type="STRING" id="3641.A0A061G8X1"/>
<dbReference type="Gramene" id="EOY26300">
    <property type="protein sequence ID" value="EOY26300"/>
    <property type="gene ID" value="TCM_027782"/>
</dbReference>
<evidence type="ECO:0000313" key="4">
    <source>
        <dbReference type="Proteomes" id="UP000026915"/>
    </source>
</evidence>